<evidence type="ECO:0000313" key="16">
    <source>
        <dbReference type="Proteomes" id="UP000199657"/>
    </source>
</evidence>
<organism evidence="15 16">
    <name type="scientific">Aquisalimonas asiatica</name>
    <dbReference type="NCBI Taxonomy" id="406100"/>
    <lineage>
        <taxon>Bacteria</taxon>
        <taxon>Pseudomonadati</taxon>
        <taxon>Pseudomonadota</taxon>
        <taxon>Gammaproteobacteria</taxon>
        <taxon>Chromatiales</taxon>
        <taxon>Ectothiorhodospiraceae</taxon>
        <taxon>Aquisalimonas</taxon>
    </lineage>
</organism>
<evidence type="ECO:0000256" key="9">
    <source>
        <dbReference type="ARBA" id="ARBA00023125"/>
    </source>
</evidence>
<dbReference type="InterPro" id="IPR020568">
    <property type="entry name" value="Ribosomal_Su5_D2-typ_SF"/>
</dbReference>
<keyword evidence="16" id="KW-1185">Reference proteome</keyword>
<accession>A0A1H8QYK7</accession>
<dbReference type="GO" id="GO:0008270">
    <property type="term" value="F:zinc ion binding"/>
    <property type="evidence" value="ECO:0007669"/>
    <property type="project" value="UniProtKB-KW"/>
</dbReference>
<evidence type="ECO:0000256" key="1">
    <source>
        <dbReference type="ARBA" id="ARBA00022723"/>
    </source>
</evidence>
<keyword evidence="10 11" id="KW-0234">DNA repair</keyword>
<dbReference type="Pfam" id="PF13541">
    <property type="entry name" value="ChlI"/>
    <property type="match status" value="1"/>
</dbReference>
<keyword evidence="3 11" id="KW-0227">DNA damage</keyword>
<dbReference type="InterPro" id="IPR014721">
    <property type="entry name" value="Ribsml_uS5_D2-typ_fold_subgr"/>
</dbReference>
<evidence type="ECO:0000256" key="10">
    <source>
        <dbReference type="ARBA" id="ARBA00023204"/>
    </source>
</evidence>
<evidence type="ECO:0000256" key="7">
    <source>
        <dbReference type="ARBA" id="ARBA00022840"/>
    </source>
</evidence>
<dbReference type="PROSITE" id="PS50162">
    <property type="entry name" value="RECA_2"/>
    <property type="match status" value="1"/>
</dbReference>
<feature type="short sequence motif" description="RadA KNRFG motif" evidence="11">
    <location>
        <begin position="253"/>
        <end position="257"/>
    </location>
</feature>
<sequence>MARTKTEYSCTACGATTPKWSGQCPECGAWNTLEEIVRAPERPGQPTGARQYAGDAGVTTLGQVALSEEARFSTGLQELDRVLGGGLVHGGAVLLGGDPGIGKSTLLLQTMAHLASRDSVLYVTGEESLRQVALRASRLGVAADALEVLAETCVEAILEHARQRRPRVLVVDSIQTVFTEALQSAPGAVAQVRESAARLIRYAKQTETSVFLVGHVTKDGQLAGPRVLEHMVDTVLYFESEGGSRFRLLRAVKNRFGAANELGVFAMDESGLKQVKNPSAIFLSRHSEPVSGSAIMVTREGSRPLLVEVQALVAESPSSTPRRVAVGLDGNRLAMLLAVLLRHGGVMTGDQDVFLNVVGGVRVAETASDLPVLLAALSSLRDRPLASDCVVFGEVGLAGEIRPVPNGEERLGEAVKHGFRRAVVPAKNAPRGRQAVNGLEVIPVERLQEAMEAVFSR</sequence>
<evidence type="ECO:0000256" key="13">
    <source>
        <dbReference type="RuleBase" id="RU003555"/>
    </source>
</evidence>
<evidence type="ECO:0000256" key="4">
    <source>
        <dbReference type="ARBA" id="ARBA00022771"/>
    </source>
</evidence>
<dbReference type="GO" id="GO:0005829">
    <property type="term" value="C:cytosol"/>
    <property type="evidence" value="ECO:0007669"/>
    <property type="project" value="TreeGrafter"/>
</dbReference>
<comment type="function">
    <text evidence="11">Plays a role in repairing double-strand DNA breaks, probably involving stabilizing or processing branched DNA or blocked replication forks.</text>
</comment>
<dbReference type="PRINTS" id="PR01874">
    <property type="entry name" value="DNAREPAIRADA"/>
</dbReference>
<dbReference type="Pfam" id="PF18073">
    <property type="entry name" value="Zn_ribbon_LapB"/>
    <property type="match status" value="1"/>
</dbReference>
<dbReference type="SMART" id="SM00382">
    <property type="entry name" value="AAA"/>
    <property type="match status" value="1"/>
</dbReference>
<keyword evidence="4 13" id="KW-0863">Zinc-finger</keyword>
<dbReference type="InterPro" id="IPR041166">
    <property type="entry name" value="Rubredoxin_2"/>
</dbReference>
<reference evidence="15 16" key="1">
    <citation type="submission" date="2016-10" db="EMBL/GenBank/DDBJ databases">
        <authorList>
            <person name="de Groot N.N."/>
        </authorList>
    </citation>
    <scope>NUCLEOTIDE SEQUENCE [LARGE SCALE GENOMIC DNA]</scope>
    <source>
        <strain evidence="15 16">CGMCC 1.6291</strain>
    </source>
</reference>
<dbReference type="HAMAP" id="MF_01498">
    <property type="entry name" value="RadA_bact"/>
    <property type="match status" value="1"/>
</dbReference>
<dbReference type="EMBL" id="FOEG01000001">
    <property type="protein sequence ID" value="SEO59275.1"/>
    <property type="molecule type" value="Genomic_DNA"/>
</dbReference>
<comment type="function">
    <text evidence="13">DNA-dependent ATPase involved in processing of recombination intermediates, plays a role in repairing DNA breaks. Stimulates the branch migration of RecA-mediated strand transfer reactions, allowing the 3' invading strand to extend heteroduplex DNA faster. Binds ssDNA in the presence of ADP but not other nucleotides, has ATPase activity that is stimulated by ssDNA and various branched DNA structures, but inhibited by SSB. Does not have RecA's homology-searching function.</text>
</comment>
<dbReference type="Gene3D" id="3.40.50.300">
    <property type="entry name" value="P-loop containing nucleotide triphosphate hydrolases"/>
    <property type="match status" value="1"/>
</dbReference>
<evidence type="ECO:0000259" key="14">
    <source>
        <dbReference type="PROSITE" id="PS50162"/>
    </source>
</evidence>
<dbReference type="GO" id="GO:0003684">
    <property type="term" value="F:damaged DNA binding"/>
    <property type="evidence" value="ECO:0007669"/>
    <property type="project" value="InterPro"/>
</dbReference>
<dbReference type="STRING" id="406100.SAMN04488052_101877"/>
<feature type="region of interest" description="Lon-protease-like" evidence="11">
    <location>
        <begin position="352"/>
        <end position="457"/>
    </location>
</feature>
<dbReference type="InterPro" id="IPR020588">
    <property type="entry name" value="RecA_ATP-bd"/>
</dbReference>
<evidence type="ECO:0000256" key="5">
    <source>
        <dbReference type="ARBA" id="ARBA00022801"/>
    </source>
</evidence>
<dbReference type="CDD" id="cd01121">
    <property type="entry name" value="RadA_SMS_N"/>
    <property type="match status" value="1"/>
</dbReference>
<dbReference type="AlphaFoldDB" id="A0A1H8QYK7"/>
<dbReference type="GO" id="GO:0140664">
    <property type="term" value="F:ATP-dependent DNA damage sensor activity"/>
    <property type="evidence" value="ECO:0007669"/>
    <property type="project" value="InterPro"/>
</dbReference>
<keyword evidence="5" id="KW-0378">Hydrolase</keyword>
<evidence type="ECO:0000313" key="15">
    <source>
        <dbReference type="EMBL" id="SEO59275.1"/>
    </source>
</evidence>
<dbReference type="Gene3D" id="3.30.230.10">
    <property type="match status" value="1"/>
</dbReference>
<dbReference type="PANTHER" id="PTHR32472:SF10">
    <property type="entry name" value="DNA REPAIR PROTEIN RADA-LIKE PROTEIN"/>
    <property type="match status" value="1"/>
</dbReference>
<evidence type="ECO:0000256" key="11">
    <source>
        <dbReference type="HAMAP-Rule" id="MF_01498"/>
    </source>
</evidence>
<dbReference type="InterPro" id="IPR004504">
    <property type="entry name" value="DNA_repair_RadA"/>
</dbReference>
<dbReference type="InterPro" id="IPR027417">
    <property type="entry name" value="P-loop_NTPase"/>
</dbReference>
<keyword evidence="1 11" id="KW-0479">Metal-binding</keyword>
<evidence type="ECO:0000256" key="3">
    <source>
        <dbReference type="ARBA" id="ARBA00022763"/>
    </source>
</evidence>
<comment type="domain">
    <text evidence="11">The middle region has homology to RecA with ATPase motifs including the RadA KNRFG motif, while the C-terminus is homologous to Lon protease.</text>
</comment>
<dbReference type="InterPro" id="IPR003593">
    <property type="entry name" value="AAA+_ATPase"/>
</dbReference>
<gene>
    <name evidence="11" type="primary">radA</name>
    <name evidence="15" type="ORF">SAMN04488052_101877</name>
</gene>
<evidence type="ECO:0000256" key="12">
    <source>
        <dbReference type="NCBIfam" id="TIGR00416"/>
    </source>
</evidence>
<keyword evidence="2 11" id="KW-0547">Nucleotide-binding</keyword>
<evidence type="ECO:0000256" key="8">
    <source>
        <dbReference type="ARBA" id="ARBA00023016"/>
    </source>
</evidence>
<keyword evidence="8 11" id="KW-0346">Stress response</keyword>
<comment type="similarity">
    <text evidence="11 13">Belongs to the RecA family. RadA subfamily.</text>
</comment>
<feature type="domain" description="RecA family profile 1" evidence="14">
    <location>
        <begin position="68"/>
        <end position="216"/>
    </location>
</feature>
<keyword evidence="9 11" id="KW-0238">DNA-binding</keyword>
<evidence type="ECO:0000256" key="6">
    <source>
        <dbReference type="ARBA" id="ARBA00022833"/>
    </source>
</evidence>
<dbReference type="OrthoDB" id="9803906at2"/>
<dbReference type="Proteomes" id="UP000199657">
    <property type="component" value="Unassembled WGS sequence"/>
</dbReference>
<proteinExistence type="inferred from homology"/>
<dbReference type="RefSeq" id="WP_091640206.1">
    <property type="nucleotide sequence ID" value="NZ_FOEG01000001.1"/>
</dbReference>
<keyword evidence="6 13" id="KW-0862">Zinc</keyword>
<keyword evidence="7 11" id="KW-0067">ATP-binding</keyword>
<evidence type="ECO:0000256" key="2">
    <source>
        <dbReference type="ARBA" id="ARBA00022741"/>
    </source>
</evidence>
<name>A0A1H8QYK7_9GAMM</name>
<dbReference type="GO" id="GO:0000725">
    <property type="term" value="P:recombinational repair"/>
    <property type="evidence" value="ECO:0007669"/>
    <property type="project" value="UniProtKB-UniRule"/>
</dbReference>
<dbReference type="SUPFAM" id="SSF54211">
    <property type="entry name" value="Ribosomal protein S5 domain 2-like"/>
    <property type="match status" value="1"/>
</dbReference>
<dbReference type="FunFam" id="3.40.50.300:FF:000050">
    <property type="entry name" value="DNA repair protein RadA"/>
    <property type="match status" value="1"/>
</dbReference>
<feature type="binding site" evidence="11">
    <location>
        <begin position="97"/>
        <end position="104"/>
    </location>
    <ligand>
        <name>ATP</name>
        <dbReference type="ChEBI" id="CHEBI:30616"/>
    </ligand>
</feature>
<protein>
    <recommendedName>
        <fullName evidence="11 12">DNA repair protein RadA</fullName>
    </recommendedName>
</protein>
<dbReference type="GO" id="GO:0005524">
    <property type="term" value="F:ATP binding"/>
    <property type="evidence" value="ECO:0007669"/>
    <property type="project" value="UniProtKB-UniRule"/>
</dbReference>
<dbReference type="PANTHER" id="PTHR32472">
    <property type="entry name" value="DNA REPAIR PROTEIN RADA"/>
    <property type="match status" value="1"/>
</dbReference>
<dbReference type="GO" id="GO:0016787">
    <property type="term" value="F:hydrolase activity"/>
    <property type="evidence" value="ECO:0007669"/>
    <property type="project" value="UniProtKB-KW"/>
</dbReference>
<dbReference type="Pfam" id="PF13481">
    <property type="entry name" value="AAA_25"/>
    <property type="match status" value="1"/>
</dbReference>
<dbReference type="SUPFAM" id="SSF52540">
    <property type="entry name" value="P-loop containing nucleoside triphosphate hydrolases"/>
    <property type="match status" value="1"/>
</dbReference>
<dbReference type="NCBIfam" id="TIGR00416">
    <property type="entry name" value="sms"/>
    <property type="match status" value="1"/>
</dbReference>